<dbReference type="InterPro" id="IPR019734">
    <property type="entry name" value="TPR_rpt"/>
</dbReference>
<protein>
    <submittedName>
        <fullName evidence="4">Uncharacterized protein</fullName>
    </submittedName>
</protein>
<evidence type="ECO:0000256" key="1">
    <source>
        <dbReference type="ARBA" id="ARBA00022737"/>
    </source>
</evidence>
<dbReference type="Pfam" id="PF07720">
    <property type="entry name" value="TPR_3"/>
    <property type="match status" value="1"/>
</dbReference>
<sequence>MKKLMIFLFSVISISIFSQEKETKEDVNKMIESIKKEIADKTCKCIDSVKDEVINRKRKENIEGINGCVKEYTGAYMLGKKLAAVDKTKDSNININFDEKSQNYLDSKRELEDYLMANCESMKFVLATNDRENENSLSQNPKARDYYTKGVNQSNNKNYTKALEYFLLAVKEDSNFPFAWDNLGYCYRQLGEYEEAIEAYKKSIELDPNHAFPIQNLAVAYTYKKEYQKAIDTFELLKKLDSENPEIYYGIGQIYFQYLKEYEKSLDYMCKAFNLYIKNNSPYRADAENIIRYNFAEMKKLGKEDKFYEILKANNINTK</sequence>
<dbReference type="InterPro" id="IPR011990">
    <property type="entry name" value="TPR-like_helical_dom_sf"/>
</dbReference>
<dbReference type="RefSeq" id="WP_104793764.1">
    <property type="nucleotide sequence ID" value="NZ_PTPZ01000004.1"/>
</dbReference>
<dbReference type="Pfam" id="PF13181">
    <property type="entry name" value="TPR_8"/>
    <property type="match status" value="2"/>
</dbReference>
<keyword evidence="1" id="KW-0677">Repeat</keyword>
<accession>A0A2S7I4L8</accession>
<evidence type="ECO:0000313" key="5">
    <source>
        <dbReference type="Proteomes" id="UP000238565"/>
    </source>
</evidence>
<dbReference type="PANTHER" id="PTHR44858:SF1">
    <property type="entry name" value="UDP-N-ACETYLGLUCOSAMINE--PEPTIDE N-ACETYLGLUCOSAMINYLTRANSFERASE SPINDLY-RELATED"/>
    <property type="match status" value="1"/>
</dbReference>
<dbReference type="SUPFAM" id="SSF48452">
    <property type="entry name" value="TPR-like"/>
    <property type="match status" value="1"/>
</dbReference>
<feature type="repeat" description="TPR" evidence="3">
    <location>
        <begin position="177"/>
        <end position="210"/>
    </location>
</feature>
<dbReference type="Pfam" id="PF00515">
    <property type="entry name" value="TPR_1"/>
    <property type="match status" value="1"/>
</dbReference>
<gene>
    <name evidence="4" type="ORF">C3729_08460</name>
</gene>
<dbReference type="PANTHER" id="PTHR44858">
    <property type="entry name" value="TETRATRICOPEPTIDE REPEAT PROTEIN 6"/>
    <property type="match status" value="1"/>
</dbReference>
<dbReference type="AlphaFoldDB" id="A0A2S7I4L8"/>
<evidence type="ECO:0000313" key="4">
    <source>
        <dbReference type="EMBL" id="PPZ91445.1"/>
    </source>
</evidence>
<comment type="caution">
    <text evidence="4">The sequence shown here is derived from an EMBL/GenBank/DDBJ whole genome shotgun (WGS) entry which is preliminary data.</text>
</comment>
<organism evidence="4 5">
    <name type="scientific">Cloacibacterium normanense</name>
    <dbReference type="NCBI Taxonomy" id="237258"/>
    <lineage>
        <taxon>Bacteria</taxon>
        <taxon>Pseudomonadati</taxon>
        <taxon>Bacteroidota</taxon>
        <taxon>Flavobacteriia</taxon>
        <taxon>Flavobacteriales</taxon>
        <taxon>Weeksellaceae</taxon>
    </lineage>
</organism>
<name>A0A2S7I4L8_9FLAO</name>
<reference evidence="4 5" key="1">
    <citation type="submission" date="2018-02" db="EMBL/GenBank/DDBJ databases">
        <title>Draft genome sequence of bacterial isolates from marine environment.</title>
        <authorList>
            <person name="Singh S.K."/>
            <person name="Hill R."/>
            <person name="Major S."/>
            <person name="Cai H."/>
            <person name="Li Y."/>
        </authorList>
    </citation>
    <scope>NUCLEOTIDE SEQUENCE [LARGE SCALE GENOMIC DNA]</scope>
    <source>
        <strain evidence="4 5">IMET F</strain>
    </source>
</reference>
<dbReference type="EMBL" id="PTPZ01000004">
    <property type="protein sequence ID" value="PPZ91445.1"/>
    <property type="molecule type" value="Genomic_DNA"/>
</dbReference>
<dbReference type="PROSITE" id="PS50005">
    <property type="entry name" value="TPR"/>
    <property type="match status" value="1"/>
</dbReference>
<dbReference type="PROSITE" id="PS50293">
    <property type="entry name" value="TPR_REGION"/>
    <property type="match status" value="1"/>
</dbReference>
<proteinExistence type="predicted"/>
<dbReference type="Proteomes" id="UP000238565">
    <property type="component" value="Unassembled WGS sequence"/>
</dbReference>
<keyword evidence="2 3" id="KW-0802">TPR repeat</keyword>
<dbReference type="InterPro" id="IPR011716">
    <property type="entry name" value="TPR-3"/>
</dbReference>
<dbReference type="Gene3D" id="1.25.40.10">
    <property type="entry name" value="Tetratricopeptide repeat domain"/>
    <property type="match status" value="1"/>
</dbReference>
<evidence type="ECO:0000256" key="2">
    <source>
        <dbReference type="ARBA" id="ARBA00022803"/>
    </source>
</evidence>
<evidence type="ECO:0000256" key="3">
    <source>
        <dbReference type="PROSITE-ProRule" id="PRU00339"/>
    </source>
</evidence>
<dbReference type="SMART" id="SM00028">
    <property type="entry name" value="TPR"/>
    <property type="match status" value="4"/>
</dbReference>
<dbReference type="InterPro" id="IPR050498">
    <property type="entry name" value="Ycf3"/>
</dbReference>